<keyword evidence="2" id="KW-0472">Membrane</keyword>
<reference evidence="4" key="1">
    <citation type="submission" date="2018-08" db="EMBL/GenBank/DDBJ databases">
        <authorList>
            <person name="Zhang J."/>
            <person name="Du Z.-J."/>
        </authorList>
    </citation>
    <scope>NUCLEOTIDE SEQUENCE [LARGE SCALE GENOMIC DNA]</scope>
    <source>
        <strain evidence="4">KCTC 52655</strain>
    </source>
</reference>
<keyword evidence="1" id="KW-0175">Coiled coil</keyword>
<accession>A0A3D8M445</accession>
<feature type="coiled-coil region" evidence="1">
    <location>
        <begin position="29"/>
        <end position="56"/>
    </location>
</feature>
<name>A0A3D8M445_9ALTE</name>
<evidence type="ECO:0000256" key="2">
    <source>
        <dbReference type="SAM" id="Phobius"/>
    </source>
</evidence>
<dbReference type="AlphaFoldDB" id="A0A3D8M445"/>
<proteinExistence type="predicted"/>
<sequence>MNLTAISIVAIIAWALVSIIGSFRDKNRHKTKDQDRQVLEQQIQQLRSRIEVLEKIVTDDNYELKKQFAELEKDRVA</sequence>
<keyword evidence="2" id="KW-1133">Transmembrane helix</keyword>
<dbReference type="RefSeq" id="WP_115594144.1">
    <property type="nucleotide sequence ID" value="NZ_QRHA01000011.1"/>
</dbReference>
<dbReference type="OrthoDB" id="5772882at2"/>
<gene>
    <name evidence="3" type="ORF">DXV75_14470</name>
</gene>
<organism evidence="3 4">
    <name type="scientific">Alteromonas aestuariivivens</name>
    <dbReference type="NCBI Taxonomy" id="1938339"/>
    <lineage>
        <taxon>Bacteria</taxon>
        <taxon>Pseudomonadati</taxon>
        <taxon>Pseudomonadota</taxon>
        <taxon>Gammaproteobacteria</taxon>
        <taxon>Alteromonadales</taxon>
        <taxon>Alteromonadaceae</taxon>
        <taxon>Alteromonas/Salinimonas group</taxon>
        <taxon>Alteromonas</taxon>
    </lineage>
</organism>
<comment type="caution">
    <text evidence="3">The sequence shown here is derived from an EMBL/GenBank/DDBJ whole genome shotgun (WGS) entry which is preliminary data.</text>
</comment>
<evidence type="ECO:0000313" key="4">
    <source>
        <dbReference type="Proteomes" id="UP000256561"/>
    </source>
</evidence>
<evidence type="ECO:0000313" key="3">
    <source>
        <dbReference type="EMBL" id="RDV24416.1"/>
    </source>
</evidence>
<protein>
    <recommendedName>
        <fullName evidence="5">Phage shock protein B</fullName>
    </recommendedName>
</protein>
<dbReference type="Proteomes" id="UP000256561">
    <property type="component" value="Unassembled WGS sequence"/>
</dbReference>
<keyword evidence="4" id="KW-1185">Reference proteome</keyword>
<keyword evidence="2" id="KW-0812">Transmembrane</keyword>
<evidence type="ECO:0008006" key="5">
    <source>
        <dbReference type="Google" id="ProtNLM"/>
    </source>
</evidence>
<feature type="transmembrane region" description="Helical" evidence="2">
    <location>
        <begin position="6"/>
        <end position="23"/>
    </location>
</feature>
<dbReference type="EMBL" id="QRHA01000011">
    <property type="protein sequence ID" value="RDV24416.1"/>
    <property type="molecule type" value="Genomic_DNA"/>
</dbReference>
<evidence type="ECO:0000256" key="1">
    <source>
        <dbReference type="SAM" id="Coils"/>
    </source>
</evidence>